<accession>A0ABX1S6L4</accession>
<evidence type="ECO:0000256" key="1">
    <source>
        <dbReference type="SAM" id="Phobius"/>
    </source>
</evidence>
<dbReference type="RefSeq" id="WP_169379373.1">
    <property type="nucleotide sequence ID" value="NZ_JAAXLA010000002.1"/>
</dbReference>
<feature type="transmembrane region" description="Helical" evidence="1">
    <location>
        <begin position="85"/>
        <end position="108"/>
    </location>
</feature>
<sequence length="156" mass="16532">MAFAAAVLGALPQALLPGSVRSAVFGAAALAVLGRELRLWRLRVPENARLVPERVQHLGEWGALQFGFEMGTGMRTYSPSALPHLALLAIVLVVPFPAAFAVATGFAAGRFAMPLLSNAWSDDGGWTALWVRSEPVARPLLALTCVGTLTVAMLLR</sequence>
<keyword evidence="1" id="KW-0472">Membrane</keyword>
<organism evidence="2 3">
    <name type="scientific">Pseudonocardia acidicola</name>
    <dbReference type="NCBI Taxonomy" id="2724939"/>
    <lineage>
        <taxon>Bacteria</taxon>
        <taxon>Bacillati</taxon>
        <taxon>Actinomycetota</taxon>
        <taxon>Actinomycetes</taxon>
        <taxon>Pseudonocardiales</taxon>
        <taxon>Pseudonocardiaceae</taxon>
        <taxon>Pseudonocardia</taxon>
    </lineage>
</organism>
<keyword evidence="1" id="KW-0812">Transmembrane</keyword>
<dbReference type="Proteomes" id="UP000820669">
    <property type="component" value="Unassembled WGS sequence"/>
</dbReference>
<gene>
    <name evidence="2" type="ORF">HF526_01470</name>
</gene>
<evidence type="ECO:0000313" key="2">
    <source>
        <dbReference type="EMBL" id="NMH96001.1"/>
    </source>
</evidence>
<keyword evidence="1" id="KW-1133">Transmembrane helix</keyword>
<keyword evidence="3" id="KW-1185">Reference proteome</keyword>
<comment type="caution">
    <text evidence="2">The sequence shown here is derived from an EMBL/GenBank/DDBJ whole genome shotgun (WGS) entry which is preliminary data.</text>
</comment>
<proteinExistence type="predicted"/>
<evidence type="ECO:0000313" key="3">
    <source>
        <dbReference type="Proteomes" id="UP000820669"/>
    </source>
</evidence>
<evidence type="ECO:0008006" key="4">
    <source>
        <dbReference type="Google" id="ProtNLM"/>
    </source>
</evidence>
<dbReference type="EMBL" id="JAAXLA010000002">
    <property type="protein sequence ID" value="NMH96001.1"/>
    <property type="molecule type" value="Genomic_DNA"/>
</dbReference>
<protein>
    <recommendedName>
        <fullName evidence="4">DUF1772 domain-containing protein</fullName>
    </recommendedName>
</protein>
<reference evidence="2 3" key="1">
    <citation type="submission" date="2020-04" db="EMBL/GenBank/DDBJ databases">
        <authorList>
            <person name="Klaysubun C."/>
            <person name="Duangmal K."/>
            <person name="Lipun K."/>
        </authorList>
    </citation>
    <scope>NUCLEOTIDE SEQUENCE [LARGE SCALE GENOMIC DNA]</scope>
    <source>
        <strain evidence="2 3">K10HN5</strain>
    </source>
</reference>
<feature type="transmembrane region" description="Helical" evidence="1">
    <location>
        <begin position="136"/>
        <end position="155"/>
    </location>
</feature>
<name>A0ABX1S6L4_9PSEU</name>